<name>M2SDF4_9SPHN</name>
<organism evidence="9 10">
    <name type="scientific">Pacificimonas flava</name>
    <dbReference type="NCBI Taxonomy" id="1234595"/>
    <lineage>
        <taxon>Bacteria</taxon>
        <taxon>Pseudomonadati</taxon>
        <taxon>Pseudomonadota</taxon>
        <taxon>Alphaproteobacteria</taxon>
        <taxon>Sphingomonadales</taxon>
        <taxon>Sphingosinicellaceae</taxon>
        <taxon>Pacificimonas</taxon>
    </lineage>
</organism>
<dbReference type="RefSeq" id="WP_008601059.1">
    <property type="nucleotide sequence ID" value="NZ_AMRV01000003.1"/>
</dbReference>
<keyword evidence="10" id="KW-1185">Reference proteome</keyword>
<dbReference type="InterPro" id="IPR011059">
    <property type="entry name" value="Metal-dep_hydrolase_composite"/>
</dbReference>
<evidence type="ECO:0000256" key="4">
    <source>
        <dbReference type="ARBA" id="ARBA00022808"/>
    </source>
</evidence>
<dbReference type="SUPFAM" id="SSF51338">
    <property type="entry name" value="Composite domain of metallo-dependent hydrolases"/>
    <property type="match status" value="1"/>
</dbReference>
<evidence type="ECO:0000256" key="7">
    <source>
        <dbReference type="HAMAP-Rule" id="MF_00372"/>
    </source>
</evidence>
<feature type="binding site" evidence="7">
    <location>
        <position position="314"/>
    </location>
    <ligand>
        <name>Fe(3+)</name>
        <dbReference type="ChEBI" id="CHEBI:29034"/>
    </ligand>
</feature>
<feature type="binding site" evidence="7">
    <location>
        <position position="69"/>
    </location>
    <ligand>
        <name>Zn(2+)</name>
        <dbReference type="ChEBI" id="CHEBI:29105"/>
    </ligand>
</feature>
<keyword evidence="5 7" id="KW-0862">Zinc</keyword>
<accession>M2SDF4</accession>
<comment type="caution">
    <text evidence="9">The sequence shown here is derived from an EMBL/GenBank/DDBJ whole genome shotgun (WGS) entry which is preliminary data.</text>
</comment>
<evidence type="ECO:0000256" key="2">
    <source>
        <dbReference type="ARBA" id="ARBA00022723"/>
    </source>
</evidence>
<feature type="binding site" evidence="7">
    <location>
        <position position="242"/>
    </location>
    <ligand>
        <name>4-imidazolone-5-propanoate</name>
        <dbReference type="ChEBI" id="CHEBI:77893"/>
    </ligand>
</feature>
<feature type="binding site" evidence="7">
    <location>
        <position position="316"/>
    </location>
    <ligand>
        <name>N-formimidoyl-L-glutamate</name>
        <dbReference type="ChEBI" id="CHEBI:58928"/>
    </ligand>
</feature>
<dbReference type="EC" id="3.5.2.7" evidence="1 7"/>
<dbReference type="InterPro" id="IPR006680">
    <property type="entry name" value="Amidohydro-rel"/>
</dbReference>
<evidence type="ECO:0000256" key="1">
    <source>
        <dbReference type="ARBA" id="ARBA00012864"/>
    </source>
</evidence>
<dbReference type="OrthoDB" id="9776455at2"/>
<dbReference type="GO" id="GO:0019556">
    <property type="term" value="P:L-histidine catabolic process to glutamate and formamide"/>
    <property type="evidence" value="ECO:0007669"/>
    <property type="project" value="UniProtKB-UniRule"/>
</dbReference>
<evidence type="ECO:0000259" key="8">
    <source>
        <dbReference type="Pfam" id="PF01979"/>
    </source>
</evidence>
<feature type="binding site" evidence="7">
    <location>
        <position position="318"/>
    </location>
    <ligand>
        <name>N-formimidoyl-L-glutamate</name>
        <dbReference type="ChEBI" id="CHEBI:58928"/>
    </ligand>
</feature>
<dbReference type="PATRIC" id="fig|1234595.3.peg.1280"/>
<evidence type="ECO:0000256" key="5">
    <source>
        <dbReference type="ARBA" id="ARBA00022833"/>
    </source>
</evidence>
<keyword evidence="2 7" id="KW-0479">Metal-binding</keyword>
<sequence>MAGDLILTNCCIATMAENAAPYGLIEDAVLILSGDRIAWVGPRDAAPSAEGERQDLGGRLVTPGLIDCHTHLVFGGERSAEFEARLNGQTYEQISKAGGGIASTVAATRGLSAAELARAASSRLEALLKDGVTTVEIKSGYGLDLDSEREMLRGARLLGERGDVHVRTTFLGLHTVPATYRENAGDYVDLVINDILPEIAKEGLADAVDAYVEHIAFSADDAGRFFDAARRLGLPAKLHADQLSDAGGVRLASRSGCLSADHLEYANSGDLLEMAARGIVAVLLPGAFYTLREEQAPPVEALRRHGIGMAVATDCNPGTSPLTSLLLAMNMACTMFRLTPEEALAGTTRVAARALGLEREIGVIAPDMRADLAIWNAARPAELSYWVGQSLLECRVVSGKRLRSH</sequence>
<feature type="binding site" evidence="7">
    <location>
        <position position="239"/>
    </location>
    <ligand>
        <name>Fe(3+)</name>
        <dbReference type="ChEBI" id="CHEBI:29034"/>
    </ligand>
</feature>
<reference evidence="9 10" key="1">
    <citation type="journal article" date="2013" name="Genome Announc.">
        <title>Draft Genome Sequence of Strain JLT2015T, Belonging to the Family Sphingomonadaceae of the Alphaproteobacteria.</title>
        <authorList>
            <person name="Tang K."/>
            <person name="Liu K."/>
            <person name="Li S."/>
            <person name="Jiao N."/>
        </authorList>
    </citation>
    <scope>NUCLEOTIDE SEQUENCE [LARGE SCALE GENOMIC DNA]</scope>
    <source>
        <strain evidence="9 10">JLT2015</strain>
    </source>
</reference>
<feature type="binding site" evidence="7">
    <location>
        <position position="319"/>
    </location>
    <ligand>
        <name>4-imidazolone-5-propanoate</name>
        <dbReference type="ChEBI" id="CHEBI:77893"/>
    </ligand>
</feature>
<evidence type="ECO:0000256" key="3">
    <source>
        <dbReference type="ARBA" id="ARBA00022801"/>
    </source>
</evidence>
<dbReference type="SUPFAM" id="SSF51556">
    <property type="entry name" value="Metallo-dependent hydrolases"/>
    <property type="match status" value="1"/>
</dbReference>
<dbReference type="GO" id="GO:0005506">
    <property type="term" value="F:iron ion binding"/>
    <property type="evidence" value="ECO:0007669"/>
    <property type="project" value="UniProtKB-UniRule"/>
</dbReference>
<feature type="binding site" evidence="7">
    <location>
        <position position="141"/>
    </location>
    <ligand>
        <name>4-imidazolone-5-propanoate</name>
        <dbReference type="ChEBI" id="CHEBI:77893"/>
    </ligand>
</feature>
<dbReference type="Gene3D" id="2.30.40.10">
    <property type="entry name" value="Urease, subunit C, domain 1"/>
    <property type="match status" value="1"/>
</dbReference>
<feature type="binding site" evidence="7">
    <location>
        <position position="174"/>
    </location>
    <ligand>
        <name>4-imidazolone-5-propanoate</name>
        <dbReference type="ChEBI" id="CHEBI:77893"/>
    </ligand>
</feature>
<keyword evidence="6 7" id="KW-0408">Iron</keyword>
<dbReference type="Gene3D" id="3.20.20.140">
    <property type="entry name" value="Metal-dependent hydrolases"/>
    <property type="match status" value="1"/>
</dbReference>
<evidence type="ECO:0000313" key="10">
    <source>
        <dbReference type="Proteomes" id="UP000011717"/>
    </source>
</evidence>
<dbReference type="InterPro" id="IPR032466">
    <property type="entry name" value="Metal_Hydrolase"/>
</dbReference>
<comment type="subcellular location">
    <subcellularLocation>
        <location evidence="7">Cytoplasm</location>
    </subcellularLocation>
</comment>
<dbReference type="GO" id="GO:0008270">
    <property type="term" value="F:zinc ion binding"/>
    <property type="evidence" value="ECO:0007669"/>
    <property type="project" value="UniProtKB-UniRule"/>
</dbReference>
<dbReference type="PANTHER" id="PTHR42752">
    <property type="entry name" value="IMIDAZOLONEPROPIONASE"/>
    <property type="match status" value="1"/>
</dbReference>
<dbReference type="Pfam" id="PF01979">
    <property type="entry name" value="Amidohydro_1"/>
    <property type="match status" value="1"/>
</dbReference>
<feature type="binding site" evidence="7">
    <location>
        <position position="78"/>
    </location>
    <ligand>
        <name>4-imidazolone-5-propanoate</name>
        <dbReference type="ChEBI" id="CHEBI:77893"/>
    </ligand>
</feature>
<dbReference type="GO" id="GO:0005737">
    <property type="term" value="C:cytoplasm"/>
    <property type="evidence" value="ECO:0007669"/>
    <property type="project" value="UniProtKB-SubCell"/>
</dbReference>
<evidence type="ECO:0000313" key="9">
    <source>
        <dbReference type="EMBL" id="EMD83375.1"/>
    </source>
</evidence>
<feature type="binding site" evidence="7">
    <location>
        <position position="141"/>
    </location>
    <ligand>
        <name>N-formimidoyl-L-glutamate</name>
        <dbReference type="ChEBI" id="CHEBI:58928"/>
    </ligand>
</feature>
<keyword evidence="4 7" id="KW-0369">Histidine metabolism</keyword>
<feature type="binding site" evidence="7">
    <location>
        <position position="314"/>
    </location>
    <ligand>
        <name>Zn(2+)</name>
        <dbReference type="ChEBI" id="CHEBI:29105"/>
    </ligand>
</feature>
<dbReference type="UniPathway" id="UPA00379">
    <property type="reaction ID" value="UER00551"/>
</dbReference>
<dbReference type="InterPro" id="IPR005920">
    <property type="entry name" value="HutI"/>
</dbReference>
<feature type="binding site" evidence="7">
    <location>
        <position position="71"/>
    </location>
    <ligand>
        <name>Fe(3+)</name>
        <dbReference type="ChEBI" id="CHEBI:29034"/>
    </ligand>
</feature>
<comment type="pathway">
    <text evidence="7">Amino-acid degradation; L-histidine degradation into L-glutamate; N-formimidoyl-L-glutamate from L-histidine: step 3/3.</text>
</comment>
<dbReference type="Proteomes" id="UP000011717">
    <property type="component" value="Unassembled WGS sequence"/>
</dbReference>
<keyword evidence="7" id="KW-0963">Cytoplasm</keyword>
<dbReference type="GO" id="GO:0019557">
    <property type="term" value="P:L-histidine catabolic process to glutamate and formate"/>
    <property type="evidence" value="ECO:0007669"/>
    <property type="project" value="UniProtKB-UniPathway"/>
</dbReference>
<dbReference type="AlphaFoldDB" id="M2SDF4"/>
<proteinExistence type="inferred from homology"/>
<feature type="binding site" evidence="7">
    <location>
        <position position="69"/>
    </location>
    <ligand>
        <name>Fe(3+)</name>
        <dbReference type="ChEBI" id="CHEBI:29034"/>
    </ligand>
</feature>
<evidence type="ECO:0000256" key="6">
    <source>
        <dbReference type="ARBA" id="ARBA00023004"/>
    </source>
</evidence>
<keyword evidence="3 7" id="KW-0378">Hydrolase</keyword>
<comment type="catalytic activity">
    <reaction evidence="7">
        <text>4-imidazolone-5-propanoate + H2O = N-formimidoyl-L-glutamate</text>
        <dbReference type="Rhea" id="RHEA:23660"/>
        <dbReference type="ChEBI" id="CHEBI:15377"/>
        <dbReference type="ChEBI" id="CHEBI:58928"/>
        <dbReference type="ChEBI" id="CHEBI:77893"/>
        <dbReference type="EC" id="3.5.2.7"/>
    </reaction>
</comment>
<comment type="function">
    <text evidence="7">Catalyzes the hydrolytic cleavage of the carbon-nitrogen bond in imidazolone-5-propanoate to yield N-formimidoyl-L-glutamate. It is the third step in the universal histidine degradation pathway.</text>
</comment>
<dbReference type="HAMAP" id="MF_00372">
    <property type="entry name" value="HutI"/>
    <property type="match status" value="1"/>
</dbReference>
<dbReference type="NCBIfam" id="TIGR01224">
    <property type="entry name" value="hutI"/>
    <property type="match status" value="1"/>
</dbReference>
<comment type="similarity">
    <text evidence="7">Belongs to the metallo-dependent hydrolases superfamily. HutI family.</text>
</comment>
<feature type="domain" description="Amidohydrolase-related" evidence="8">
    <location>
        <begin position="60"/>
        <end position="379"/>
    </location>
</feature>
<protein>
    <recommendedName>
        <fullName evidence="1 7">Imidazolonepropionase</fullName>
        <ecNumber evidence="1 7">3.5.2.7</ecNumber>
    </recommendedName>
    <alternativeName>
        <fullName evidence="7">Imidazolone-5-propionate hydrolase</fullName>
    </alternativeName>
</protein>
<feature type="binding site" evidence="7">
    <location>
        <position position="71"/>
    </location>
    <ligand>
        <name>Zn(2+)</name>
        <dbReference type="ChEBI" id="CHEBI:29105"/>
    </ligand>
</feature>
<dbReference type="FunFam" id="3.20.20.140:FF:000007">
    <property type="entry name" value="Imidazolonepropionase"/>
    <property type="match status" value="1"/>
</dbReference>
<dbReference type="EMBL" id="AMRV01000003">
    <property type="protein sequence ID" value="EMD83375.1"/>
    <property type="molecule type" value="Genomic_DNA"/>
</dbReference>
<comment type="cofactor">
    <cofactor evidence="7">
        <name>Zn(2+)</name>
        <dbReference type="ChEBI" id="CHEBI:29105"/>
    </cofactor>
    <cofactor evidence="7">
        <name>Fe(3+)</name>
        <dbReference type="ChEBI" id="CHEBI:29034"/>
    </cofactor>
    <text evidence="7">Binds 1 zinc or iron ion per subunit.</text>
</comment>
<dbReference type="GO" id="GO:0050480">
    <property type="term" value="F:imidazolonepropionase activity"/>
    <property type="evidence" value="ECO:0007669"/>
    <property type="project" value="UniProtKB-UniRule"/>
</dbReference>
<gene>
    <name evidence="7" type="primary">hutI</name>
    <name evidence="9" type="ORF">C725_1276</name>
</gene>
<dbReference type="PANTHER" id="PTHR42752:SF1">
    <property type="entry name" value="IMIDAZOLONEPROPIONASE-RELATED"/>
    <property type="match status" value="1"/>
</dbReference>
<feature type="binding site" evidence="7">
    <location>
        <position position="239"/>
    </location>
    <ligand>
        <name>Zn(2+)</name>
        <dbReference type="ChEBI" id="CHEBI:29105"/>
    </ligand>
</feature>